<feature type="transmembrane region" description="Helical" evidence="7">
    <location>
        <begin position="286"/>
        <end position="310"/>
    </location>
</feature>
<dbReference type="PANTHER" id="PTHR23510:SF3">
    <property type="entry name" value="MAJOR FACILITATOR SUPERFAMILY DOMAIN-CONTAINING PROTEIN 8"/>
    <property type="match status" value="1"/>
</dbReference>
<keyword evidence="2" id="KW-0813">Transport</keyword>
<dbReference type="GO" id="GO:0005765">
    <property type="term" value="C:lysosomal membrane"/>
    <property type="evidence" value="ECO:0007669"/>
    <property type="project" value="TreeGrafter"/>
</dbReference>
<feature type="transmembrane region" description="Helical" evidence="7">
    <location>
        <begin position="125"/>
        <end position="148"/>
    </location>
</feature>
<feature type="transmembrane region" description="Helical" evidence="7">
    <location>
        <begin position="201"/>
        <end position="223"/>
    </location>
</feature>
<feature type="transmembrane region" description="Helical" evidence="7">
    <location>
        <begin position="244"/>
        <end position="266"/>
    </location>
</feature>
<dbReference type="PANTHER" id="PTHR23510">
    <property type="entry name" value="INNER MEMBRANE TRANSPORT PROTEIN YAJR"/>
    <property type="match status" value="1"/>
</dbReference>
<dbReference type="Pfam" id="PF07690">
    <property type="entry name" value="MFS_1"/>
    <property type="match status" value="1"/>
</dbReference>
<gene>
    <name evidence="9" type="ORF">OESDEN_02729</name>
</gene>
<organism evidence="9 10">
    <name type="scientific">Oesophagostomum dentatum</name>
    <name type="common">Nodular worm</name>
    <dbReference type="NCBI Taxonomy" id="61180"/>
    <lineage>
        <taxon>Eukaryota</taxon>
        <taxon>Metazoa</taxon>
        <taxon>Ecdysozoa</taxon>
        <taxon>Nematoda</taxon>
        <taxon>Chromadorea</taxon>
        <taxon>Rhabditida</taxon>
        <taxon>Rhabditina</taxon>
        <taxon>Rhabditomorpha</taxon>
        <taxon>Strongyloidea</taxon>
        <taxon>Strongylidae</taxon>
        <taxon>Oesophagostomum</taxon>
    </lineage>
</organism>
<keyword evidence="4 7" id="KW-1133">Transmembrane helix</keyword>
<evidence type="ECO:0000256" key="4">
    <source>
        <dbReference type="ARBA" id="ARBA00022989"/>
    </source>
</evidence>
<dbReference type="EMBL" id="KN549477">
    <property type="protein sequence ID" value="KHJ97298.1"/>
    <property type="molecule type" value="Genomic_DNA"/>
</dbReference>
<feature type="domain" description="Major facilitator superfamily (MFS) profile" evidence="8">
    <location>
        <begin position="28"/>
        <end position="315"/>
    </location>
</feature>
<name>A0A0B1TIB9_OESDE</name>
<evidence type="ECO:0000256" key="7">
    <source>
        <dbReference type="SAM" id="Phobius"/>
    </source>
</evidence>
<dbReference type="PROSITE" id="PS50850">
    <property type="entry name" value="MFS"/>
    <property type="match status" value="1"/>
</dbReference>
<dbReference type="SUPFAM" id="SSF103473">
    <property type="entry name" value="MFS general substrate transporter"/>
    <property type="match status" value="1"/>
</dbReference>
<sequence length="315" mass="34692">MVKVKDGTANGTVSAQDEPKEPVTPWKSVYIAGACSFVQASQFSIYFSSMWPYLRKLNPHAVETQFGYIVALYSVGQCISAPSFGYWSNRIEQVRIPLLAGFCFMMAGNFLYLTLPFYAPVHVAIVMMVARFVQGCGTGNMSLLRAYVSTSSSKSDRSRAIACVSGGIASGTLIGPAFQLFFTPLGPDGVWVLPFYRLNIYNSPALFSFLMNIVGFLVMYFAFEERYDVLKADAAKVTKKLPHPSIIAVLVCVSTRFVQIFATTTIETLGSAFSMLMFSFNKEEAVTVNATAHLIAGIIGATLYFLFIFFNLSSW</sequence>
<feature type="transmembrane region" description="Helical" evidence="7">
    <location>
        <begin position="66"/>
        <end position="87"/>
    </location>
</feature>
<dbReference type="InterPro" id="IPR051068">
    <property type="entry name" value="MFS_Domain-Containing_Protein"/>
</dbReference>
<keyword evidence="10" id="KW-1185">Reference proteome</keyword>
<accession>A0A0B1TIB9</accession>
<keyword evidence="3 7" id="KW-0812">Transmembrane</keyword>
<dbReference type="InterPro" id="IPR011701">
    <property type="entry name" value="MFS"/>
</dbReference>
<feature type="transmembrane region" description="Helical" evidence="7">
    <location>
        <begin position="160"/>
        <end position="181"/>
    </location>
</feature>
<keyword evidence="5 7" id="KW-0472">Membrane</keyword>
<evidence type="ECO:0000256" key="5">
    <source>
        <dbReference type="ARBA" id="ARBA00023136"/>
    </source>
</evidence>
<feature type="transmembrane region" description="Helical" evidence="7">
    <location>
        <begin position="99"/>
        <end position="119"/>
    </location>
</feature>
<dbReference type="Gene3D" id="1.20.1250.20">
    <property type="entry name" value="MFS general substrate transporter like domains"/>
    <property type="match status" value="1"/>
</dbReference>
<proteinExistence type="predicted"/>
<evidence type="ECO:0000313" key="9">
    <source>
        <dbReference type="EMBL" id="KHJ97298.1"/>
    </source>
</evidence>
<dbReference type="GO" id="GO:0022857">
    <property type="term" value="F:transmembrane transporter activity"/>
    <property type="evidence" value="ECO:0007669"/>
    <property type="project" value="InterPro"/>
</dbReference>
<protein>
    <recommendedName>
        <fullName evidence="8">Major facilitator superfamily (MFS) profile domain-containing protein</fullName>
    </recommendedName>
</protein>
<dbReference type="GO" id="GO:0012505">
    <property type="term" value="C:endomembrane system"/>
    <property type="evidence" value="ECO:0007669"/>
    <property type="project" value="UniProtKB-SubCell"/>
</dbReference>
<dbReference type="InterPro" id="IPR036259">
    <property type="entry name" value="MFS_trans_sf"/>
</dbReference>
<evidence type="ECO:0000256" key="3">
    <source>
        <dbReference type="ARBA" id="ARBA00022692"/>
    </source>
</evidence>
<evidence type="ECO:0000313" key="10">
    <source>
        <dbReference type="Proteomes" id="UP000053660"/>
    </source>
</evidence>
<evidence type="ECO:0000256" key="1">
    <source>
        <dbReference type="ARBA" id="ARBA00004127"/>
    </source>
</evidence>
<dbReference type="AlphaFoldDB" id="A0A0B1TIB9"/>
<dbReference type="Proteomes" id="UP000053660">
    <property type="component" value="Unassembled WGS sequence"/>
</dbReference>
<dbReference type="OrthoDB" id="370281at2759"/>
<evidence type="ECO:0000256" key="2">
    <source>
        <dbReference type="ARBA" id="ARBA00022448"/>
    </source>
</evidence>
<feature type="region of interest" description="Disordered" evidence="6">
    <location>
        <begin position="1"/>
        <end position="21"/>
    </location>
</feature>
<feature type="transmembrane region" description="Helical" evidence="7">
    <location>
        <begin position="29"/>
        <end position="54"/>
    </location>
</feature>
<reference evidence="9 10" key="1">
    <citation type="submission" date="2014-03" db="EMBL/GenBank/DDBJ databases">
        <title>Draft genome of the hookworm Oesophagostomum dentatum.</title>
        <authorList>
            <person name="Mitreva M."/>
        </authorList>
    </citation>
    <scope>NUCLEOTIDE SEQUENCE [LARGE SCALE GENOMIC DNA]</scope>
    <source>
        <strain evidence="9 10">OD-Hann</strain>
    </source>
</reference>
<evidence type="ECO:0000256" key="6">
    <source>
        <dbReference type="SAM" id="MobiDB-lite"/>
    </source>
</evidence>
<dbReference type="InterPro" id="IPR020846">
    <property type="entry name" value="MFS_dom"/>
</dbReference>
<evidence type="ECO:0000259" key="8">
    <source>
        <dbReference type="PROSITE" id="PS50850"/>
    </source>
</evidence>
<comment type="subcellular location">
    <subcellularLocation>
        <location evidence="1">Endomembrane system</location>
        <topology evidence="1">Multi-pass membrane protein</topology>
    </subcellularLocation>
</comment>